<dbReference type="Proteomes" id="UP000215127">
    <property type="component" value="Chromosome 7"/>
</dbReference>
<protein>
    <submittedName>
        <fullName evidence="1">Uncharacterized protein</fullName>
    </submittedName>
</protein>
<gene>
    <name evidence="1" type="ORF">ZT3D7_G7869</name>
</gene>
<accession>A0A1X7RZ52</accession>
<evidence type="ECO:0000313" key="2">
    <source>
        <dbReference type="Proteomes" id="UP000215127"/>
    </source>
</evidence>
<evidence type="ECO:0000313" key="1">
    <source>
        <dbReference type="EMBL" id="SMQ52716.1"/>
    </source>
</evidence>
<dbReference type="EMBL" id="LT853698">
    <property type="protein sequence ID" value="SMQ52716.1"/>
    <property type="molecule type" value="Genomic_DNA"/>
</dbReference>
<sequence length="143" mass="16062">MVNPATLARAERCMVQYDRAYDAVVDMRILVDQDQQVLNTTSQAWAAELSLLETAIEVFRSSDDGIRSTTRDSLIALATRFNHLENTMAVLNNRWEIRVALLEDLEAKLDVATVRMEYFMDLAGGGDGGNDDAQFDPDLMDEE</sequence>
<dbReference type="AlphaFoldDB" id="A0A1X7RZ52"/>
<proteinExistence type="predicted"/>
<keyword evidence="2" id="KW-1185">Reference proteome</keyword>
<reference evidence="1 2" key="1">
    <citation type="submission" date="2016-06" db="EMBL/GenBank/DDBJ databases">
        <authorList>
            <person name="Kjaerup R.B."/>
            <person name="Dalgaard T.S."/>
            <person name="Juul-Madsen H.R."/>
        </authorList>
    </citation>
    <scope>NUCLEOTIDE SEQUENCE [LARGE SCALE GENOMIC DNA]</scope>
</reference>
<organism evidence="1 2">
    <name type="scientific">Zymoseptoria tritici (strain ST99CH_3D7)</name>
    <dbReference type="NCBI Taxonomy" id="1276538"/>
    <lineage>
        <taxon>Eukaryota</taxon>
        <taxon>Fungi</taxon>
        <taxon>Dikarya</taxon>
        <taxon>Ascomycota</taxon>
        <taxon>Pezizomycotina</taxon>
        <taxon>Dothideomycetes</taxon>
        <taxon>Dothideomycetidae</taxon>
        <taxon>Mycosphaerellales</taxon>
        <taxon>Mycosphaerellaceae</taxon>
        <taxon>Zymoseptoria</taxon>
    </lineage>
</organism>
<name>A0A1X7RZ52_ZYMT9</name>